<feature type="transmembrane region" description="Helical" evidence="6">
    <location>
        <begin position="406"/>
        <end position="428"/>
    </location>
</feature>
<evidence type="ECO:0000256" key="4">
    <source>
        <dbReference type="ARBA" id="ARBA00022989"/>
    </source>
</evidence>
<evidence type="ECO:0000313" key="8">
    <source>
        <dbReference type="EMBL" id="EHK21987.1"/>
    </source>
</evidence>
<evidence type="ECO:0000256" key="1">
    <source>
        <dbReference type="ARBA" id="ARBA00004141"/>
    </source>
</evidence>
<name>G9MUA0_HYPVG</name>
<evidence type="ECO:0000313" key="9">
    <source>
        <dbReference type="Proteomes" id="UP000007115"/>
    </source>
</evidence>
<feature type="transmembrane region" description="Helical" evidence="6">
    <location>
        <begin position="271"/>
        <end position="292"/>
    </location>
</feature>
<dbReference type="OMA" id="AVTRTFW"/>
<dbReference type="InterPro" id="IPR020846">
    <property type="entry name" value="MFS_dom"/>
</dbReference>
<keyword evidence="9" id="KW-1185">Reference proteome</keyword>
<dbReference type="Pfam" id="PF07690">
    <property type="entry name" value="MFS_1"/>
    <property type="match status" value="1"/>
</dbReference>
<feature type="transmembrane region" description="Helical" evidence="6">
    <location>
        <begin position="172"/>
        <end position="191"/>
    </location>
</feature>
<dbReference type="GO" id="GO:0005886">
    <property type="term" value="C:plasma membrane"/>
    <property type="evidence" value="ECO:0007669"/>
    <property type="project" value="TreeGrafter"/>
</dbReference>
<dbReference type="GeneID" id="25789563"/>
<keyword evidence="4 6" id="KW-1133">Transmembrane helix</keyword>
<feature type="transmembrane region" description="Helical" evidence="6">
    <location>
        <begin position="45"/>
        <end position="65"/>
    </location>
</feature>
<dbReference type="InterPro" id="IPR011701">
    <property type="entry name" value="MFS"/>
</dbReference>
<dbReference type="FunCoup" id="G9MUA0">
    <property type="interactions" value="47"/>
</dbReference>
<feature type="transmembrane region" description="Helical" evidence="6">
    <location>
        <begin position="245"/>
        <end position="265"/>
    </location>
</feature>
<dbReference type="SUPFAM" id="SSF103473">
    <property type="entry name" value="MFS general substrate transporter"/>
    <property type="match status" value="1"/>
</dbReference>
<accession>G9MUA0</accession>
<feature type="transmembrane region" description="Helical" evidence="6">
    <location>
        <begin position="85"/>
        <end position="103"/>
    </location>
</feature>
<evidence type="ECO:0000259" key="7">
    <source>
        <dbReference type="PROSITE" id="PS50850"/>
    </source>
</evidence>
<feature type="transmembrane region" description="Helical" evidence="6">
    <location>
        <begin position="440"/>
        <end position="464"/>
    </location>
</feature>
<dbReference type="HOGENOM" id="CLU_000960_22_1_1"/>
<keyword evidence="2" id="KW-0813">Transport</keyword>
<dbReference type="AlphaFoldDB" id="G9MUA0"/>
<feature type="transmembrane region" description="Helical" evidence="6">
    <location>
        <begin position="203"/>
        <end position="224"/>
    </location>
</feature>
<evidence type="ECO:0000256" key="2">
    <source>
        <dbReference type="ARBA" id="ARBA00022448"/>
    </source>
</evidence>
<keyword evidence="5 6" id="KW-0472">Membrane</keyword>
<dbReference type="OrthoDB" id="5215911at2759"/>
<evidence type="ECO:0000256" key="3">
    <source>
        <dbReference type="ARBA" id="ARBA00022692"/>
    </source>
</evidence>
<dbReference type="CDD" id="cd17502">
    <property type="entry name" value="MFS_Azr1_MDR_like"/>
    <property type="match status" value="1"/>
</dbReference>
<gene>
    <name evidence="8" type="ORF">TRIVIDRAFT_191806</name>
</gene>
<evidence type="ECO:0000256" key="6">
    <source>
        <dbReference type="SAM" id="Phobius"/>
    </source>
</evidence>
<dbReference type="eggNOG" id="KOG0254">
    <property type="taxonomic scope" value="Eukaryota"/>
</dbReference>
<feature type="transmembrane region" description="Helical" evidence="6">
    <location>
        <begin position="354"/>
        <end position="374"/>
    </location>
</feature>
<dbReference type="PROSITE" id="PS50850">
    <property type="entry name" value="MFS"/>
    <property type="match status" value="1"/>
</dbReference>
<comment type="caution">
    <text evidence="8">The sequence shown here is derived from an EMBL/GenBank/DDBJ whole genome shotgun (WGS) entry which is preliminary data.</text>
</comment>
<sequence length="548" mass="59231">MDRDYSRSISTSSRHALINSLSNPSFSQRAHKGNKAEGSKYPRGIPLFLNLLSIILATIVCGYDANCVTTIIPVVTDRFNSLNDVGWYGAAFLLASASSQLFYGKLYLFLPAKIVFSTVVFTFAVGSLICAVAPNSSSFIVGRAISGLGSAGILAGTNIIISRCVPIRLRPVYSSIIGAIECLAISIGPLLGGAIAETLGWRWCFWLLLPLAGLTIVITILFLGNEESPEQSTLTLKEKIRRLDLPSLALFIPAIVCLILALQWGGTYYAWSNWKVFVLFIISGCFLFAFGVNQYRKGEEATVPPRIFFTRTVLFGAFYSFNTSGALYVAVYYLPIWFQAVKGASPFSSGVRGLPLVLSLVVSIIISGSITSIIGYYTPTMCLGSILMALGAGMLTTFRVDTPMTLWIIYQIIFALGIGLGFQQPIIATQTNFSGKDLPIALVLVSFIQNLGGIVALSSAQNIFTNQLMYNLHKAAPNIDPKLVQKVGVLTLKLSFTKKELNEILPAYNLSITQTLLVATVMASVTAIGCFGIPLCSVKGKNTTEDEA</sequence>
<dbReference type="EMBL" id="ABDF02000049">
    <property type="protein sequence ID" value="EHK21987.1"/>
    <property type="molecule type" value="Genomic_DNA"/>
</dbReference>
<dbReference type="GO" id="GO:0022857">
    <property type="term" value="F:transmembrane transporter activity"/>
    <property type="evidence" value="ECO:0007669"/>
    <property type="project" value="InterPro"/>
</dbReference>
<reference evidence="8 9" key="1">
    <citation type="journal article" date="2011" name="Genome Biol.">
        <title>Comparative genome sequence analysis underscores mycoparasitism as the ancestral life style of Trichoderma.</title>
        <authorList>
            <person name="Kubicek C.P."/>
            <person name="Herrera-Estrella A."/>
            <person name="Seidl-Seiboth V."/>
            <person name="Martinez D.A."/>
            <person name="Druzhinina I.S."/>
            <person name="Thon M."/>
            <person name="Zeilinger S."/>
            <person name="Casas-Flores S."/>
            <person name="Horwitz B.A."/>
            <person name="Mukherjee P.K."/>
            <person name="Mukherjee M."/>
            <person name="Kredics L."/>
            <person name="Alcaraz L.D."/>
            <person name="Aerts A."/>
            <person name="Antal Z."/>
            <person name="Atanasova L."/>
            <person name="Cervantes-Badillo M.G."/>
            <person name="Challacombe J."/>
            <person name="Chertkov O."/>
            <person name="McCluskey K."/>
            <person name="Coulpier F."/>
            <person name="Deshpande N."/>
            <person name="von Doehren H."/>
            <person name="Ebbole D.J."/>
            <person name="Esquivel-Naranjo E.U."/>
            <person name="Fekete E."/>
            <person name="Flipphi M."/>
            <person name="Glaser F."/>
            <person name="Gomez-Rodriguez E.Y."/>
            <person name="Gruber S."/>
            <person name="Han C."/>
            <person name="Henrissat B."/>
            <person name="Hermosa R."/>
            <person name="Hernandez-Onate M."/>
            <person name="Karaffa L."/>
            <person name="Kosti I."/>
            <person name="Le Crom S."/>
            <person name="Lindquist E."/>
            <person name="Lucas S."/>
            <person name="Luebeck M."/>
            <person name="Luebeck P.S."/>
            <person name="Margeot A."/>
            <person name="Metz B."/>
            <person name="Misra M."/>
            <person name="Nevalainen H."/>
            <person name="Omann M."/>
            <person name="Packer N."/>
            <person name="Perrone G."/>
            <person name="Uresti-Rivera E.E."/>
            <person name="Salamov A."/>
            <person name="Schmoll M."/>
            <person name="Seiboth B."/>
            <person name="Shapiro H."/>
            <person name="Sukno S."/>
            <person name="Tamayo-Ramos J.A."/>
            <person name="Tisch D."/>
            <person name="Wiest A."/>
            <person name="Wilkinson H.H."/>
            <person name="Zhang M."/>
            <person name="Coutinho P.M."/>
            <person name="Kenerley C.M."/>
            <person name="Monte E."/>
            <person name="Baker S.E."/>
            <person name="Grigoriev I.V."/>
        </authorList>
    </citation>
    <scope>NUCLEOTIDE SEQUENCE [LARGE SCALE GENOMIC DNA]</scope>
    <source>
        <strain evidence="9">Gv29-8 / FGSC 10586</strain>
    </source>
</reference>
<dbReference type="PANTHER" id="PTHR23501:SF199">
    <property type="entry name" value="MFS EFFLUX TRANSPORTER INPD-RELATED"/>
    <property type="match status" value="1"/>
</dbReference>
<proteinExistence type="predicted"/>
<comment type="subcellular location">
    <subcellularLocation>
        <location evidence="1">Membrane</location>
        <topology evidence="1">Multi-pass membrane protein</topology>
    </subcellularLocation>
</comment>
<feature type="transmembrane region" description="Helical" evidence="6">
    <location>
        <begin position="516"/>
        <end position="536"/>
    </location>
</feature>
<dbReference type="Gene3D" id="1.20.1250.20">
    <property type="entry name" value="MFS general substrate transporter like domains"/>
    <property type="match status" value="1"/>
</dbReference>
<feature type="transmembrane region" description="Helical" evidence="6">
    <location>
        <begin position="313"/>
        <end position="334"/>
    </location>
</feature>
<protein>
    <recommendedName>
        <fullName evidence="7">Major facilitator superfamily (MFS) profile domain-containing protein</fullName>
    </recommendedName>
</protein>
<dbReference type="FunFam" id="1.20.1250.20:FF:000196">
    <property type="entry name" value="MFS toxin efflux pump (AflT)"/>
    <property type="match status" value="1"/>
</dbReference>
<dbReference type="RefSeq" id="XP_013956180.1">
    <property type="nucleotide sequence ID" value="XM_014100705.1"/>
</dbReference>
<keyword evidence="3 6" id="KW-0812">Transmembrane</keyword>
<feature type="transmembrane region" description="Helical" evidence="6">
    <location>
        <begin position="115"/>
        <end position="134"/>
    </location>
</feature>
<feature type="transmembrane region" description="Helical" evidence="6">
    <location>
        <begin position="140"/>
        <end position="160"/>
    </location>
</feature>
<feature type="domain" description="Major facilitator superfamily (MFS) profile" evidence="7">
    <location>
        <begin position="50"/>
        <end position="541"/>
    </location>
</feature>
<dbReference type="Gene3D" id="1.20.1720.10">
    <property type="entry name" value="Multidrug resistance protein D"/>
    <property type="match status" value="1"/>
</dbReference>
<organism evidence="8 9">
    <name type="scientific">Hypocrea virens (strain Gv29-8 / FGSC 10586)</name>
    <name type="common">Gliocladium virens</name>
    <name type="synonym">Trichoderma virens</name>
    <dbReference type="NCBI Taxonomy" id="413071"/>
    <lineage>
        <taxon>Eukaryota</taxon>
        <taxon>Fungi</taxon>
        <taxon>Dikarya</taxon>
        <taxon>Ascomycota</taxon>
        <taxon>Pezizomycotina</taxon>
        <taxon>Sordariomycetes</taxon>
        <taxon>Hypocreomycetidae</taxon>
        <taxon>Hypocreales</taxon>
        <taxon>Hypocreaceae</taxon>
        <taxon>Trichoderma</taxon>
    </lineage>
</organism>
<evidence type="ECO:0000256" key="5">
    <source>
        <dbReference type="ARBA" id="ARBA00023136"/>
    </source>
</evidence>
<dbReference type="PANTHER" id="PTHR23501">
    <property type="entry name" value="MAJOR FACILITATOR SUPERFAMILY"/>
    <property type="match status" value="1"/>
</dbReference>
<dbReference type="VEuPathDB" id="FungiDB:TRIVIDRAFT_191806"/>
<dbReference type="InterPro" id="IPR036259">
    <property type="entry name" value="MFS_trans_sf"/>
</dbReference>
<dbReference type="InParanoid" id="G9MUA0"/>
<dbReference type="Proteomes" id="UP000007115">
    <property type="component" value="Unassembled WGS sequence"/>
</dbReference>